<feature type="region of interest" description="Disordered" evidence="1">
    <location>
        <begin position="57"/>
        <end position="79"/>
    </location>
</feature>
<dbReference type="AlphaFoldDB" id="A0A0C9UQP0"/>
<protein>
    <submittedName>
        <fullName evidence="2">Uncharacterized protein</fullName>
    </submittedName>
</protein>
<accession>A0A0C9UQP0</accession>
<reference evidence="2 3" key="1">
    <citation type="submission" date="2014-06" db="EMBL/GenBank/DDBJ databases">
        <title>Evolutionary Origins and Diversification of the Mycorrhizal Mutualists.</title>
        <authorList>
            <consortium name="DOE Joint Genome Institute"/>
            <consortium name="Mycorrhizal Genomics Consortium"/>
            <person name="Kohler A."/>
            <person name="Kuo A."/>
            <person name="Nagy L.G."/>
            <person name="Floudas D."/>
            <person name="Copeland A."/>
            <person name="Barry K.W."/>
            <person name="Cichocki N."/>
            <person name="Veneault-Fourrey C."/>
            <person name="LaButti K."/>
            <person name="Lindquist E.A."/>
            <person name="Lipzen A."/>
            <person name="Lundell T."/>
            <person name="Morin E."/>
            <person name="Murat C."/>
            <person name="Riley R."/>
            <person name="Ohm R."/>
            <person name="Sun H."/>
            <person name="Tunlid A."/>
            <person name="Henrissat B."/>
            <person name="Grigoriev I.V."/>
            <person name="Hibbett D.S."/>
            <person name="Martin F."/>
        </authorList>
    </citation>
    <scope>NUCLEOTIDE SEQUENCE [LARGE SCALE GENOMIC DNA]</scope>
    <source>
        <strain evidence="2 3">SS14</strain>
    </source>
</reference>
<keyword evidence="3" id="KW-1185">Reference proteome</keyword>
<gene>
    <name evidence="2" type="ORF">M422DRAFT_54955</name>
</gene>
<dbReference type="HOGENOM" id="CLU_551159_0_0_1"/>
<dbReference type="Proteomes" id="UP000054279">
    <property type="component" value="Unassembled WGS sequence"/>
</dbReference>
<evidence type="ECO:0000313" key="2">
    <source>
        <dbReference type="EMBL" id="KIJ27645.1"/>
    </source>
</evidence>
<sequence length="495" mass="56566">MSKFGEKSITSGLSEEFKAAQREYFIFRLENKKVLIYPVSEAQIGEWAGEMRKQQLKISPSTKQDAQRPSMVASKSREDKLRKGRSLVDLNPVFATALYSARILGRAGAASLNTCDYLSTRWKYRHLISGGRKWEKRLTRKPFPSLNELEEDKAELLKVINEATELARPCYSRGVNNFAWRVTSCIRSGVSLTTRADIPKGTSLWFRNILVANSVLDLASHDTDPEAVDFIWTTLNILRENPLLSEQSDMAEKVIQLLVSELAFSPFSKLHWAIGPMVARIIQLSVTGTAPASNVFRYVEFLLDRRLNEYVMYLYRLTPKLFNLTTFISTSTDPDESRLWEVPLLNIFASYGEKFADLLEGPRGLSSLVIAYMKIPGSAKGNTMGRRGYCLRYIKVCWYKFKDIEVDIPRFVQCLVESTQKKDRSSDAEFDYSLQILYHLRSNPIAKKHVLDAGIVPKLNDIIKKHRAGHGWENSKERRRNAIEEANLLLKEWSS</sequence>
<proteinExistence type="predicted"/>
<name>A0A0C9UQP0_SPHS4</name>
<evidence type="ECO:0000256" key="1">
    <source>
        <dbReference type="SAM" id="MobiDB-lite"/>
    </source>
</evidence>
<evidence type="ECO:0000313" key="3">
    <source>
        <dbReference type="Proteomes" id="UP000054279"/>
    </source>
</evidence>
<organism evidence="2 3">
    <name type="scientific">Sphaerobolus stellatus (strain SS14)</name>
    <dbReference type="NCBI Taxonomy" id="990650"/>
    <lineage>
        <taxon>Eukaryota</taxon>
        <taxon>Fungi</taxon>
        <taxon>Dikarya</taxon>
        <taxon>Basidiomycota</taxon>
        <taxon>Agaricomycotina</taxon>
        <taxon>Agaricomycetes</taxon>
        <taxon>Phallomycetidae</taxon>
        <taxon>Geastrales</taxon>
        <taxon>Sphaerobolaceae</taxon>
        <taxon>Sphaerobolus</taxon>
    </lineage>
</organism>
<dbReference type="EMBL" id="KN837329">
    <property type="protein sequence ID" value="KIJ27645.1"/>
    <property type="molecule type" value="Genomic_DNA"/>
</dbReference>